<feature type="region of interest" description="Disordered" evidence="1">
    <location>
        <begin position="1"/>
        <end position="24"/>
    </location>
</feature>
<dbReference type="SUPFAM" id="SSF53474">
    <property type="entry name" value="alpha/beta-Hydrolases"/>
    <property type="match status" value="1"/>
</dbReference>
<name>A0AAW1YCV8_RUBAR</name>
<dbReference type="Proteomes" id="UP001457282">
    <property type="component" value="Unassembled WGS sequence"/>
</dbReference>
<dbReference type="PANTHER" id="PTHR43329">
    <property type="entry name" value="EPOXIDE HYDROLASE"/>
    <property type="match status" value="1"/>
</dbReference>
<reference evidence="2 3" key="1">
    <citation type="journal article" date="2023" name="G3 (Bethesda)">
        <title>A chromosome-length genome assembly and annotation of blackberry (Rubus argutus, cv. 'Hillquist').</title>
        <authorList>
            <person name="Bruna T."/>
            <person name="Aryal R."/>
            <person name="Dudchenko O."/>
            <person name="Sargent D.J."/>
            <person name="Mead D."/>
            <person name="Buti M."/>
            <person name="Cavallini A."/>
            <person name="Hytonen T."/>
            <person name="Andres J."/>
            <person name="Pham M."/>
            <person name="Weisz D."/>
            <person name="Mascagni F."/>
            <person name="Usai G."/>
            <person name="Natali L."/>
            <person name="Bassil N."/>
            <person name="Fernandez G.E."/>
            <person name="Lomsadze A."/>
            <person name="Armour M."/>
            <person name="Olukolu B."/>
            <person name="Poorten T."/>
            <person name="Britton C."/>
            <person name="Davik J."/>
            <person name="Ashrafi H."/>
            <person name="Aiden E.L."/>
            <person name="Borodovsky M."/>
            <person name="Worthington M."/>
        </authorList>
    </citation>
    <scope>NUCLEOTIDE SEQUENCE [LARGE SCALE GENOMIC DNA]</scope>
    <source>
        <strain evidence="2">PI 553951</strain>
    </source>
</reference>
<feature type="compositionally biased region" description="Basic residues" evidence="1">
    <location>
        <begin position="1"/>
        <end position="11"/>
    </location>
</feature>
<comment type="caution">
    <text evidence="2">The sequence shown here is derived from an EMBL/GenBank/DDBJ whole genome shotgun (WGS) entry which is preliminary data.</text>
</comment>
<dbReference type="Gene3D" id="3.40.50.1820">
    <property type="entry name" value="alpha/beta hydrolase"/>
    <property type="match status" value="1"/>
</dbReference>
<dbReference type="InterPro" id="IPR029058">
    <property type="entry name" value="AB_hydrolase_fold"/>
</dbReference>
<evidence type="ECO:0000313" key="3">
    <source>
        <dbReference type="Proteomes" id="UP001457282"/>
    </source>
</evidence>
<dbReference type="AlphaFoldDB" id="A0AAW1YCV8"/>
<protein>
    <submittedName>
        <fullName evidence="2">Uncharacterized protein</fullName>
    </submittedName>
</protein>
<evidence type="ECO:0000256" key="1">
    <source>
        <dbReference type="SAM" id="MobiDB-lite"/>
    </source>
</evidence>
<dbReference type="EMBL" id="JBEDUW010000002">
    <property type="protein sequence ID" value="KAK9945647.1"/>
    <property type="molecule type" value="Genomic_DNA"/>
</dbReference>
<evidence type="ECO:0000313" key="2">
    <source>
        <dbReference type="EMBL" id="KAK9945647.1"/>
    </source>
</evidence>
<keyword evidence="3" id="KW-1185">Reference proteome</keyword>
<organism evidence="2 3">
    <name type="scientific">Rubus argutus</name>
    <name type="common">Southern blackberry</name>
    <dbReference type="NCBI Taxonomy" id="59490"/>
    <lineage>
        <taxon>Eukaryota</taxon>
        <taxon>Viridiplantae</taxon>
        <taxon>Streptophyta</taxon>
        <taxon>Embryophyta</taxon>
        <taxon>Tracheophyta</taxon>
        <taxon>Spermatophyta</taxon>
        <taxon>Magnoliopsida</taxon>
        <taxon>eudicotyledons</taxon>
        <taxon>Gunneridae</taxon>
        <taxon>Pentapetalae</taxon>
        <taxon>rosids</taxon>
        <taxon>fabids</taxon>
        <taxon>Rosales</taxon>
        <taxon>Rosaceae</taxon>
        <taxon>Rosoideae</taxon>
        <taxon>Rosoideae incertae sedis</taxon>
        <taxon>Rubus</taxon>
    </lineage>
</organism>
<sequence>MEKRTGGRRRRPGVEGISTSTPWPRSATLPSTYTCLHVVGDLIVLLDAVAADQDKVFFKLHFFVGHDWGAVIAWHLCLFRPDRPSQGCGQHGVAFTPRNPQYKPSYSSPKSSLWNNGNYYYVCRFQFEEGEVEAELAQSGGARV</sequence>
<gene>
    <name evidence="2" type="ORF">M0R45_011151</name>
</gene>
<accession>A0AAW1YCV8</accession>
<proteinExistence type="predicted"/>